<accession>A0ABN9Q865</accession>
<keyword evidence="2" id="KW-0732">Signal</keyword>
<feature type="non-terminal residue" evidence="3">
    <location>
        <position position="1"/>
    </location>
</feature>
<name>A0ABN9Q865_9DINO</name>
<sequence length="283" mass="30890">GATLVLQAVLFFQGADFDDAQEPTAGAGVSPQPRGPPAAGAPAAARAAIAEGAMPRPTPAVPFIWRLCHARAPGSTFEKHFFRSAIGANISILKPCVHTGKPTVYSTIGYDHYPAGFDPDSEPLQCGLNERESCKKGRRAEVIRISIACAGRNDHRPLPAGDGQQHPLRSAVDALARWRVNVDPCVWLHMRVCGRRFLFLHGAAGLAEGPDRHDLRSVDTEGNGGNPWREHYLTITILTTRKSWTDGSRRCDAYKCRKFSDLPIRDQLEELSRELAAMYTSIG</sequence>
<keyword evidence="4" id="KW-1185">Reference proteome</keyword>
<dbReference type="Proteomes" id="UP001189429">
    <property type="component" value="Unassembled WGS sequence"/>
</dbReference>
<feature type="chain" id="PRO_5047514437" evidence="2">
    <location>
        <begin position="21"/>
        <end position="283"/>
    </location>
</feature>
<comment type="caution">
    <text evidence="3">The sequence shown here is derived from an EMBL/GenBank/DDBJ whole genome shotgun (WGS) entry which is preliminary data.</text>
</comment>
<evidence type="ECO:0000256" key="1">
    <source>
        <dbReference type="SAM" id="MobiDB-lite"/>
    </source>
</evidence>
<feature type="signal peptide" evidence="2">
    <location>
        <begin position="1"/>
        <end position="20"/>
    </location>
</feature>
<evidence type="ECO:0000256" key="2">
    <source>
        <dbReference type="SAM" id="SignalP"/>
    </source>
</evidence>
<reference evidence="3" key="1">
    <citation type="submission" date="2023-10" db="EMBL/GenBank/DDBJ databases">
        <authorList>
            <person name="Chen Y."/>
            <person name="Shah S."/>
            <person name="Dougan E. K."/>
            <person name="Thang M."/>
            <person name="Chan C."/>
        </authorList>
    </citation>
    <scope>NUCLEOTIDE SEQUENCE [LARGE SCALE GENOMIC DNA]</scope>
</reference>
<gene>
    <name evidence="3" type="ORF">PCOR1329_LOCUS9646</name>
</gene>
<evidence type="ECO:0000313" key="4">
    <source>
        <dbReference type="Proteomes" id="UP001189429"/>
    </source>
</evidence>
<feature type="region of interest" description="Disordered" evidence="1">
    <location>
        <begin position="21"/>
        <end position="43"/>
    </location>
</feature>
<organism evidence="3 4">
    <name type="scientific">Prorocentrum cordatum</name>
    <dbReference type="NCBI Taxonomy" id="2364126"/>
    <lineage>
        <taxon>Eukaryota</taxon>
        <taxon>Sar</taxon>
        <taxon>Alveolata</taxon>
        <taxon>Dinophyceae</taxon>
        <taxon>Prorocentrales</taxon>
        <taxon>Prorocentraceae</taxon>
        <taxon>Prorocentrum</taxon>
    </lineage>
</organism>
<evidence type="ECO:0000313" key="3">
    <source>
        <dbReference type="EMBL" id="CAK0801984.1"/>
    </source>
</evidence>
<protein>
    <submittedName>
        <fullName evidence="3">Uncharacterized protein</fullName>
    </submittedName>
</protein>
<dbReference type="EMBL" id="CAUYUJ010002700">
    <property type="protein sequence ID" value="CAK0801984.1"/>
    <property type="molecule type" value="Genomic_DNA"/>
</dbReference>
<proteinExistence type="predicted"/>